<dbReference type="EMBL" id="JBHSZG010000008">
    <property type="protein sequence ID" value="MFC7138106.1"/>
    <property type="molecule type" value="Genomic_DNA"/>
</dbReference>
<dbReference type="AlphaFoldDB" id="A0ABD5XU19"/>
<dbReference type="Proteomes" id="UP001596368">
    <property type="component" value="Unassembled WGS sequence"/>
</dbReference>
<proteinExistence type="predicted"/>
<name>A0ABD5XU19_9EURY</name>
<keyword evidence="2" id="KW-1185">Reference proteome</keyword>
<evidence type="ECO:0000313" key="1">
    <source>
        <dbReference type="EMBL" id="MFC7138106.1"/>
    </source>
</evidence>
<sequence length="143" mass="14229">MKRTHAVAFVLVVGLTLSLAVGTGSFTAADATRDVTLATDEAPYLGITQVDTTATANDTTTVELLAVDNRFESTISEVSVTASGASVAVVSTPDGLGVGDSETVAVDVTCGPANSTVATTLSVTATGDGVSVDTTESVVVECV</sequence>
<evidence type="ECO:0000313" key="2">
    <source>
        <dbReference type="Proteomes" id="UP001596368"/>
    </source>
</evidence>
<reference evidence="1 2" key="1">
    <citation type="journal article" date="2019" name="Int. J. Syst. Evol. Microbiol.">
        <title>The Global Catalogue of Microorganisms (GCM) 10K type strain sequencing project: providing services to taxonomists for standard genome sequencing and annotation.</title>
        <authorList>
            <consortium name="The Broad Institute Genomics Platform"/>
            <consortium name="The Broad Institute Genome Sequencing Center for Infectious Disease"/>
            <person name="Wu L."/>
            <person name="Ma J."/>
        </authorList>
    </citation>
    <scope>NUCLEOTIDE SEQUENCE [LARGE SCALE GENOMIC DNA]</scope>
    <source>
        <strain evidence="1 2">DT92</strain>
    </source>
</reference>
<organism evidence="1 2">
    <name type="scientific">Halobaculum litoreum</name>
    <dbReference type="NCBI Taxonomy" id="3031998"/>
    <lineage>
        <taxon>Archaea</taxon>
        <taxon>Methanobacteriati</taxon>
        <taxon>Methanobacteriota</taxon>
        <taxon>Stenosarchaea group</taxon>
        <taxon>Halobacteria</taxon>
        <taxon>Halobacteriales</taxon>
        <taxon>Haloferacaceae</taxon>
        <taxon>Halobaculum</taxon>
    </lineage>
</organism>
<comment type="caution">
    <text evidence="1">The sequence shown here is derived from an EMBL/GenBank/DDBJ whole genome shotgun (WGS) entry which is preliminary data.</text>
</comment>
<protein>
    <submittedName>
        <fullName evidence="1">Uncharacterized protein</fullName>
    </submittedName>
</protein>
<accession>A0ABD5XU19</accession>
<gene>
    <name evidence="1" type="ORF">ACFQRB_19775</name>
</gene>